<organism evidence="1 2">
    <name type="scientific">Candidatus Wildermuthbacteria bacterium RIFCSPHIGHO2_02_FULL_47_17</name>
    <dbReference type="NCBI Taxonomy" id="1802452"/>
    <lineage>
        <taxon>Bacteria</taxon>
        <taxon>Candidatus Wildermuthiibacteriota</taxon>
    </lineage>
</organism>
<dbReference type="InterPro" id="IPR035940">
    <property type="entry name" value="CAP_sf"/>
</dbReference>
<name>A0A1G2R6X6_9BACT</name>
<gene>
    <name evidence="1" type="ORF">A3D59_02760</name>
</gene>
<reference evidence="1 2" key="1">
    <citation type="journal article" date="2016" name="Nat. Commun.">
        <title>Thousands of microbial genomes shed light on interconnected biogeochemical processes in an aquifer system.</title>
        <authorList>
            <person name="Anantharaman K."/>
            <person name="Brown C.T."/>
            <person name="Hug L.A."/>
            <person name="Sharon I."/>
            <person name="Castelle C.J."/>
            <person name="Probst A.J."/>
            <person name="Thomas B.C."/>
            <person name="Singh A."/>
            <person name="Wilkins M.J."/>
            <person name="Karaoz U."/>
            <person name="Brodie E.L."/>
            <person name="Williams K.H."/>
            <person name="Hubbard S.S."/>
            <person name="Banfield J.F."/>
        </authorList>
    </citation>
    <scope>NUCLEOTIDE SEQUENCE [LARGE SCALE GENOMIC DNA]</scope>
</reference>
<dbReference type="Gene3D" id="3.40.33.10">
    <property type="entry name" value="CAP"/>
    <property type="match status" value="1"/>
</dbReference>
<evidence type="ECO:0000313" key="2">
    <source>
        <dbReference type="Proteomes" id="UP000179258"/>
    </source>
</evidence>
<dbReference type="Proteomes" id="UP000179258">
    <property type="component" value="Unassembled WGS sequence"/>
</dbReference>
<accession>A0A1G2R6X6</accession>
<dbReference type="EMBL" id="MHTX01000027">
    <property type="protein sequence ID" value="OHA68002.1"/>
    <property type="molecule type" value="Genomic_DNA"/>
</dbReference>
<evidence type="ECO:0000313" key="1">
    <source>
        <dbReference type="EMBL" id="OHA68002.1"/>
    </source>
</evidence>
<comment type="caution">
    <text evidence="1">The sequence shown here is derived from an EMBL/GenBank/DDBJ whole genome shotgun (WGS) entry which is preliminary data.</text>
</comment>
<dbReference type="AlphaFoldDB" id="A0A1G2R6X6"/>
<proteinExistence type="predicted"/>
<sequence>MANNRSGFNLKRWLVLTLLLVLVLTLTKWPDVVNKFTAELPSLSAVTLKGVSAEDVLGQINTDRTENKMMAVKRNEKLDKAALARLRVIRIDDDFDGDKTGVTLANAAKNNGYSYSVIGDLYAENINGETKIADKILGDSRFRDVGIAIERAGPG</sequence>
<protein>
    <submittedName>
        <fullName evidence="1">Uncharacterized protein</fullName>
    </submittedName>
</protein>